<sequence>MLTTQDAMAQGLTLQPLSLSGLRGFVQSWMAGDPHWGGVPRQHSGSAAGHRHLVAAAATRAGRGVGHPQGRGKGELSAYAPNKGKHGIGKSAAFAGFKARTSTRVASKSTRKSTYYHNADGSFSRKVSPFPLNYKDSKGTWRPIDAAVARRADRRWSEKANSLAVDFAAKSSDKNLASFGKDGKSVGFGLDGAAAVAGTAKGSTVSYPQVLPDTDLQLTSTSIGLRQALVLHSARAANSWVFPLELKGLTAKLNKAGGVDLRDANGKGVASIPSAYAFDSKINKVSGERATTHAVTYELITEHGKPALKMTLNAAWLHAKSRVFPVTVDPDTSVWDYVHTTYTESGYAAADRSQEQTLKVGSYDSGTHSAVSFVQDWRDSFDGSGVTLVSANLHLYDIWASTCTPESFNVAQVSAAWDPTDAMTYPGPAHGASIGSVTPSVPNACANTTGDQTGGDWVTVPLDTASMQKWASGTSADYGLAIYATTTDTVHWKQFGSMAFPGDEPYIVYDYTGDVAPLVEATFPANNSSVSTVTPELQAFADFQQNPLAQKYDFKVYNSSGALVVDSGLVTTPNWTVPSGKLAWNTTYNWTAQAYDGTKYSTVSPMSALTTSVPQPFLTSTLSQNDSPQGYDASIGNYTEEATDAHVNTVGPGLDVIRDYNSRDFRTSGAFGAGWSSVFDAKVTEQKDASGTLTGVVMTYPDGSDVGFGKNSDGTFSAPSGRFAMLRSVTTPSAGYTLTDKNDTVYTFSQPLGTGVYGIFSVADANSREVDFTWTSGHITKMKSAVSGRSLNLTWSTPTGATSAHVATVVTDPTTGIAGSELTWTYGYSGDQLTKVCSPRSATKCTAYGYTNGSQFRTEVENAGASSLWQFNESSGTTAASSAGLNEGTDNATYNNVTLSQTGPLAGSTATAAQFNGSSSSVELPPSLVSSSTQLTMSMWFKTTTAPGVLFSYSTLPLSYTMTQGQYTPGIYVGTDGKLNAEFWNSSGVSPIVSTGAVNDGAWHEVVLSGAGSFQTLYLDGVKVGTRSGMISYSNGYHSALQNHTYIGAGFLGGTWPDEPHYSTTSDNGYPTYFNGTIADAAFYPRALTAGEVTALHSAATKASPLLSSITRPSGKTYAAIDYDTNAARATRVTDDHGGVWQLGAPSITGSSQVYRATMLGGAPNQYYRFGESAGASTALDEVRGGTGTYNSVTLGAAGPFTDHTTASFNGTSSKVTLPSGTVPGSGAESVDMWFKTNTTNGVLFGASKDPLGTTTPTSYTPILYVGSSGKLYGEFWFSGGSTKPIGSASAVTDNKWHHVVLSTSATSQSLYLDGNMVGSQTGTAAMTGQPYTYVGAGYLGGNWPDEAHNSSTDNTGYATYFKGSIAEAAFYRSQLSSGDVDAQFDAAQDSTGLLPVKTVNVTDPGGRTLTYVYDPTHGNREISWSDGLGQKTSFGYDTGGFQRTITDPNGAVTTTGHDPRGNVVSVTGCQNQAANNCSTRYFTYYPDDTSSQLTTADPRNDLPLTFRDPRSASATDNTYLTSYGYDTHGNVTSETSPAVPGFPNGRTVSTTFSDGGAGYPAADTGNVPAGLPVKVLLPSGATTSVSYFHNGDVASNTDTGGLVTNFTYDGLGRTLTHTEVSDTYPSGLTTSFQYDGDDSVTKETAPLLTDRITGAQHTPVTTTGYDDDGDVLTQTVSDASGGDASRTKSWTYDAYDQVASAKDANANAGAANGATTTYTYDAYGNKASETAPDGTTFAYSYNANGDLLTQTLKNYTGDPVAPSAARDLVQFSRAYDPAGRLASETDSMGNTTSYTYTDDDLVATVTNTDPGSTKSFVQESDTYDAAGNLVKRVTDNGATETDYAVDAASRTTSTTVDPAGVHRTTAVSYNPDDLVASTEETDSSGWDRVTTNAYDAKGNLTAQTVHGDASGHPSGWWKLDETSGTGVTDSSGAGNTGTATGVTWSGSAANFDGSSTTQGVVTNGPVLDTTASYTVSTWVKMSSLPTHNAAIVSQTGTTNSAFMLQYNYTHTGAPLWSLLDTSKDATGPTFPATYSTAVPAVGAWTHVVGVFDATNGSMKLYVNGTQSGTTGTNTTPWGATGPLTIGRDLYAGANSDALPGGVSNVQVYQRALSASEVSSLYGKGRTGGTVGSVDQQTTRWSYDKRGLATSMTDPNGNTTNYDYDEAGNLAITTDATVQSETGNGSQAVAVRPSNRSGYNTFGEAVEESDANGNVTSTAYDADGSKVSETGPSYTPPGGSAITPTTVWAYDSSGAVASQRLPDGEQSTFLYDQMGNLARTTRPDTSTIHTTYDTEGETLSVTDGTGATNQTTYDYLGRKLTDTTLERYPSTRTLTTQYSYTASATNPGGANLASTLSPAGRTESYGYDNVGERTALTDGAGNTTRFTYDFMGNLQKTIQPDGTWGETDYTMSGLPGQHKEYDASNALLSQTFNQYDGNDNLTAATDAAGHTTTFTYDASDTLTQEVQPVSSTHSITTSFGYDASGHRTRYTDGRGNNWYTTYNSLGLQESVVEPATAQYSSAADSTTTYRYNGDGQVTSVTEPGGASLAMGYDSLGNLTQQSGSGADAPTATRTFHYDGDGRVVTADSAEAGTVGGAGHQAATSETFGYDDRGDLLSASGAAGTSSFGYDNDGLMTSRADAAGTTGYGYDNAGRLSSVNDAATGTQLTVAYNTLSQMSSIQYGTGGQSRTFSYNSRHLLTGDTLKQGASTLASVTYGYDANGNTTSKNTTGVTGASNNTYSYDWADRLTSWNNGTTTTGYAYDDAGNRIQSGADVYTYDARDQLTSDGTKSYSYTARGTLTQQSTAGGNTAFTSDAYGDQITASNQTYGLDALGRVVTDTTQGGGTRTLTYSGAGNTVANDQSYQYTYDPSGGLVGINTAGATSTTTGRLALTDQHDDVIGTFTAGATSLAGSTTYSPLGKVTATSNAFGLLGFQSGWTDPGTSKVNMAARWYNPDAGQFMNKDTLAVDPAPDSAAANPFAYVGDDPLLGTDPSGHCSPVHCISHSIHRAVHHAAQAVRHTVKRVVHVAVHHVTSSAHRLVSHVVHAVHDVRHHLVHVVHHVVHRVAHRHVTAHHSLVHALHSVFHSIRHSVHKVVHAIRHVAHRAIRAVKHTPEFAAVKALLAVSEALRAALGILNHGDDGADSCNAQCRKANEILASIPEKRRENFQNAVRMIIRENPDDWNRPGTPAYEAIQTRLKFAVLGPVTGKELWNSTKGTLTSMGVELVGGLLCPETEGLGCIVAVGAASGAAGQCVTKCDAKDVGLSAVVGAATSYVGGKVGGKAGAGCAVPHSFTGDTRVLMADGTTKRIDRIKVGDEVADSVPGAPGTQSHKVTRVIVTHTDRDFVDVAVAPVKNDGSTKPGARAAHLTTTFHHPFYDKTQAAFVEARHLHVGDLLQTRSGTAKVTGLHLHHTRATTYDLTIGALHTYYVLAGAVPVLVHNSSCPRFVTDSQGNTVELPEVKATISVQKQARHILNGQGYRGGGYFNSNADAQAVLDAYHNGQAQVMGLTKTGNIQIRVKSVTGYDNNPRANRLGVPTHIFMIKGTKSPSVVPMNPNASAP</sequence>
<dbReference type="SUPFAM" id="SSF49899">
    <property type="entry name" value="Concanavalin A-like lectins/glucanases"/>
    <property type="match status" value="3"/>
</dbReference>
<accession>A0ABV7S5S2</accession>
<dbReference type="Pfam" id="PF20148">
    <property type="entry name" value="DUF6531"/>
    <property type="match status" value="1"/>
</dbReference>
<dbReference type="Pfam" id="PF25023">
    <property type="entry name" value="TEN_YD-shell"/>
    <property type="match status" value="2"/>
</dbReference>
<dbReference type="InterPro" id="IPR006530">
    <property type="entry name" value="YD"/>
</dbReference>
<dbReference type="InterPro" id="IPR006558">
    <property type="entry name" value="LamG-like"/>
</dbReference>
<dbReference type="Gene3D" id="2.180.10.10">
    <property type="entry name" value="RHS repeat-associated core"/>
    <property type="match status" value="4"/>
</dbReference>
<dbReference type="PANTHER" id="PTHR32305:SF15">
    <property type="entry name" value="PROTEIN RHSA-RELATED"/>
    <property type="match status" value="1"/>
</dbReference>
<evidence type="ECO:0000313" key="7">
    <source>
        <dbReference type="Proteomes" id="UP001595701"/>
    </source>
</evidence>
<dbReference type="InterPro" id="IPR036844">
    <property type="entry name" value="Hint_dom_sf"/>
</dbReference>
<reference evidence="7" key="1">
    <citation type="journal article" date="2019" name="Int. J. Syst. Evol. Microbiol.">
        <title>The Global Catalogue of Microorganisms (GCM) 10K type strain sequencing project: providing services to taxonomists for standard genome sequencing and annotation.</title>
        <authorList>
            <consortium name="The Broad Institute Genomics Platform"/>
            <consortium name="The Broad Institute Genome Sequencing Center for Infectious Disease"/>
            <person name="Wu L."/>
            <person name="Ma J."/>
        </authorList>
    </citation>
    <scope>NUCLEOTIDE SEQUENCE [LARGE SCALE GENOMIC DNA]</scope>
    <source>
        <strain evidence="7">CGMCC 4.7035</strain>
    </source>
</reference>
<evidence type="ECO:0000256" key="4">
    <source>
        <dbReference type="SAM" id="MobiDB-lite"/>
    </source>
</evidence>
<dbReference type="PANTHER" id="PTHR32305">
    <property type="match status" value="1"/>
</dbReference>
<feature type="domain" description="Laminin G" evidence="5">
    <location>
        <begin position="911"/>
        <end position="1114"/>
    </location>
</feature>
<feature type="compositionally biased region" description="Polar residues" evidence="4">
    <location>
        <begin position="1923"/>
        <end position="1932"/>
    </location>
</feature>
<name>A0ABV7S5S2_9ACTN</name>
<evidence type="ECO:0000256" key="2">
    <source>
        <dbReference type="ARBA" id="ARBA00022737"/>
    </source>
</evidence>
<dbReference type="NCBIfam" id="TIGR01643">
    <property type="entry name" value="YD_repeat_2x"/>
    <property type="match status" value="8"/>
</dbReference>
<proteinExistence type="predicted"/>
<dbReference type="Pfam" id="PF05593">
    <property type="entry name" value="RHS_repeat"/>
    <property type="match status" value="5"/>
</dbReference>
<keyword evidence="2" id="KW-0677">Repeat</keyword>
<dbReference type="SMART" id="SM00560">
    <property type="entry name" value="LamGL"/>
    <property type="match status" value="1"/>
</dbReference>
<dbReference type="InterPro" id="IPR050708">
    <property type="entry name" value="T6SS_VgrG/RHS"/>
</dbReference>
<evidence type="ECO:0000256" key="1">
    <source>
        <dbReference type="ARBA" id="ARBA00022729"/>
    </source>
</evidence>
<dbReference type="Proteomes" id="UP001595701">
    <property type="component" value="Unassembled WGS sequence"/>
</dbReference>
<protein>
    <submittedName>
        <fullName evidence="6">LamG-like jellyroll fold domain-containing protein</fullName>
    </submittedName>
</protein>
<dbReference type="InterPro" id="IPR013320">
    <property type="entry name" value="ConA-like_dom_sf"/>
</dbReference>
<dbReference type="Pfam" id="PF13385">
    <property type="entry name" value="Laminin_G_3"/>
    <property type="match status" value="3"/>
</dbReference>
<dbReference type="Gene3D" id="2.170.16.10">
    <property type="entry name" value="Hedgehog/Intein (Hint) domain"/>
    <property type="match status" value="1"/>
</dbReference>
<dbReference type="InterPro" id="IPR001791">
    <property type="entry name" value="Laminin_G"/>
</dbReference>
<keyword evidence="3" id="KW-1015">Disulfide bond</keyword>
<dbReference type="NCBIfam" id="TIGR03696">
    <property type="entry name" value="Rhs_assc_core"/>
    <property type="match status" value="1"/>
</dbReference>
<dbReference type="InterPro" id="IPR056823">
    <property type="entry name" value="TEN-like_YD-shell"/>
</dbReference>
<feature type="region of interest" description="Disordered" evidence="4">
    <location>
        <begin position="1905"/>
        <end position="1939"/>
    </location>
</feature>
<evidence type="ECO:0000313" key="6">
    <source>
        <dbReference type="EMBL" id="MFC3572429.1"/>
    </source>
</evidence>
<comment type="caution">
    <text evidence="6">The sequence shown here is derived from an EMBL/GenBank/DDBJ whole genome shotgun (WGS) entry which is preliminary data.</text>
</comment>
<keyword evidence="1" id="KW-0732">Signal</keyword>
<evidence type="ECO:0000256" key="3">
    <source>
        <dbReference type="ARBA" id="ARBA00023157"/>
    </source>
</evidence>
<dbReference type="RefSeq" id="WP_310772475.1">
    <property type="nucleotide sequence ID" value="NZ_JBHRWR010000002.1"/>
</dbReference>
<feature type="region of interest" description="Disordered" evidence="4">
    <location>
        <begin position="2219"/>
        <end position="2239"/>
    </location>
</feature>
<dbReference type="InterPro" id="IPR031325">
    <property type="entry name" value="RHS_repeat"/>
</dbReference>
<dbReference type="CDD" id="cd00110">
    <property type="entry name" value="LamG"/>
    <property type="match status" value="1"/>
</dbReference>
<dbReference type="SUPFAM" id="SSF51294">
    <property type="entry name" value="Hedgehog/intein (Hint) domain"/>
    <property type="match status" value="1"/>
</dbReference>
<dbReference type="Gene3D" id="2.60.120.200">
    <property type="match status" value="3"/>
</dbReference>
<dbReference type="PROSITE" id="PS50025">
    <property type="entry name" value="LAM_G_DOMAIN"/>
    <property type="match status" value="2"/>
</dbReference>
<keyword evidence="7" id="KW-1185">Reference proteome</keyword>
<dbReference type="InterPro" id="IPR045351">
    <property type="entry name" value="DUF6531"/>
</dbReference>
<organism evidence="6 7">
    <name type="scientific">Streptomyces yaanensis</name>
    <dbReference type="NCBI Taxonomy" id="1142239"/>
    <lineage>
        <taxon>Bacteria</taxon>
        <taxon>Bacillati</taxon>
        <taxon>Actinomycetota</taxon>
        <taxon>Actinomycetes</taxon>
        <taxon>Kitasatosporales</taxon>
        <taxon>Streptomycetaceae</taxon>
        <taxon>Streptomyces</taxon>
    </lineage>
</organism>
<dbReference type="SMART" id="SM00282">
    <property type="entry name" value="LamG"/>
    <property type="match status" value="2"/>
</dbReference>
<dbReference type="InterPro" id="IPR022385">
    <property type="entry name" value="Rhs_assc_core"/>
</dbReference>
<feature type="domain" description="Laminin G" evidence="5">
    <location>
        <begin position="1205"/>
        <end position="1392"/>
    </location>
</feature>
<gene>
    <name evidence="6" type="ORF">ACFOZ0_03825</name>
</gene>
<evidence type="ECO:0000259" key="5">
    <source>
        <dbReference type="PROSITE" id="PS50025"/>
    </source>
</evidence>
<dbReference type="CDD" id="cd00081">
    <property type="entry name" value="Hint"/>
    <property type="match status" value="1"/>
</dbReference>
<dbReference type="EMBL" id="JBHRWR010000002">
    <property type="protein sequence ID" value="MFC3572429.1"/>
    <property type="molecule type" value="Genomic_DNA"/>
</dbReference>
<dbReference type="Pfam" id="PF07591">
    <property type="entry name" value="PT-HINT"/>
    <property type="match status" value="1"/>
</dbReference>